<feature type="transmembrane region" description="Helical" evidence="1">
    <location>
        <begin position="71"/>
        <end position="92"/>
    </location>
</feature>
<evidence type="ECO:0000313" key="4">
    <source>
        <dbReference type="Proteomes" id="UP000445582"/>
    </source>
</evidence>
<feature type="transmembrane region" description="Helical" evidence="1">
    <location>
        <begin position="243"/>
        <end position="262"/>
    </location>
</feature>
<feature type="transmembrane region" description="Helical" evidence="1">
    <location>
        <begin position="274"/>
        <end position="292"/>
    </location>
</feature>
<dbReference type="InterPro" id="IPR026841">
    <property type="entry name" value="Aur1/Ipt1"/>
</dbReference>
<evidence type="ECO:0000259" key="2">
    <source>
        <dbReference type="Pfam" id="PF14378"/>
    </source>
</evidence>
<sequence length="333" mass="36831">MGLIVIACAALALASEGISAFRPESYAANLYVMLSAWVLYEIGPFVHSLYIVRPESPFAYAKEFIVRRRHLYRAGLPYIAMIVAFMPTFSAVKSAIPLFNPYSWDATFIAWDRAIFGTDPWLLIQPIFGNPLGTNLLASVYHLWFLYLSLGVVYFTVYCTCEKVRRRFLTSYVAIWAVIGMVCATAFSSVGPAFVKPILGMDTFDAQMAYLRSAPGPAIDAVRDVQDVILYWYFSGQHGLGKGISAMPSMHVALATLMWLAFRRTSKWMGRATFAALVLISLGSVHLAYHYALDGAVAFVLTLVIWRLSGARVALGSVSGGQEGLRREGPQTF</sequence>
<keyword evidence="4" id="KW-1185">Reference proteome</keyword>
<comment type="caution">
    <text evidence="3">The sequence shown here is derived from an EMBL/GenBank/DDBJ whole genome shotgun (WGS) entry which is preliminary data.</text>
</comment>
<feature type="transmembrane region" description="Helical" evidence="1">
    <location>
        <begin position="30"/>
        <end position="50"/>
    </location>
</feature>
<protein>
    <recommendedName>
        <fullName evidence="2">Inositolphosphotransferase Aur1/Ipt1 domain-containing protein</fullName>
    </recommendedName>
</protein>
<reference evidence="3 4" key="1">
    <citation type="submission" date="2019-12" db="EMBL/GenBank/DDBJ databases">
        <title>Genomic-based taxomic classification of the family Erythrobacteraceae.</title>
        <authorList>
            <person name="Xu L."/>
        </authorList>
    </citation>
    <scope>NUCLEOTIDE SEQUENCE [LARGE SCALE GENOMIC DNA]</scope>
    <source>
        <strain evidence="3 4">MCCC 1A09965</strain>
    </source>
</reference>
<dbReference type="AlphaFoldDB" id="A0A844YM74"/>
<organism evidence="3 4">
    <name type="scientific">Qipengyuania oceanensis</name>
    <dbReference type="NCBI Taxonomy" id="1463597"/>
    <lineage>
        <taxon>Bacteria</taxon>
        <taxon>Pseudomonadati</taxon>
        <taxon>Pseudomonadota</taxon>
        <taxon>Alphaproteobacteria</taxon>
        <taxon>Sphingomonadales</taxon>
        <taxon>Erythrobacteraceae</taxon>
        <taxon>Qipengyuania</taxon>
    </lineage>
</organism>
<evidence type="ECO:0000313" key="3">
    <source>
        <dbReference type="EMBL" id="MXO64024.1"/>
    </source>
</evidence>
<feature type="transmembrane region" description="Helical" evidence="1">
    <location>
        <begin position="173"/>
        <end position="195"/>
    </location>
</feature>
<feature type="transmembrane region" description="Helical" evidence="1">
    <location>
        <begin position="141"/>
        <end position="161"/>
    </location>
</feature>
<dbReference type="Pfam" id="PF14378">
    <property type="entry name" value="PAP2_3"/>
    <property type="match status" value="1"/>
</dbReference>
<gene>
    <name evidence="3" type="ORF">GRI48_13540</name>
</gene>
<dbReference type="GO" id="GO:0016020">
    <property type="term" value="C:membrane"/>
    <property type="evidence" value="ECO:0007669"/>
    <property type="project" value="UniProtKB-SubCell"/>
</dbReference>
<accession>A0A844YM74</accession>
<feature type="domain" description="Inositolphosphotransferase Aur1/Ipt1" evidence="2">
    <location>
        <begin position="108"/>
        <end position="307"/>
    </location>
</feature>
<dbReference type="Proteomes" id="UP000445582">
    <property type="component" value="Unassembled WGS sequence"/>
</dbReference>
<evidence type="ECO:0000256" key="1">
    <source>
        <dbReference type="SAM" id="Phobius"/>
    </source>
</evidence>
<keyword evidence="1" id="KW-0472">Membrane</keyword>
<name>A0A844YM74_9SPHN</name>
<keyword evidence="1" id="KW-1133">Transmembrane helix</keyword>
<proteinExistence type="predicted"/>
<keyword evidence="1" id="KW-0812">Transmembrane</keyword>
<dbReference type="EMBL" id="WTYN01000005">
    <property type="protein sequence ID" value="MXO64024.1"/>
    <property type="molecule type" value="Genomic_DNA"/>
</dbReference>